<evidence type="ECO:0000256" key="2">
    <source>
        <dbReference type="SAM" id="SignalP"/>
    </source>
</evidence>
<dbReference type="InterPro" id="IPR013424">
    <property type="entry name" value="Ice-binding_C"/>
</dbReference>
<dbReference type="BioCyc" id="AMAC1300253:G12YX-2334-MONOMER"/>
<name>S5AF72_9ALTE</name>
<dbReference type="EMBL" id="CP004846">
    <property type="protein sequence ID" value="AGP78702.1"/>
    <property type="molecule type" value="Genomic_DNA"/>
</dbReference>
<dbReference type="PATRIC" id="fig|1300253.3.peg.3028"/>
<reference evidence="3 4" key="1">
    <citation type="journal article" date="2013" name="Genome Biol. Evol.">
        <title>Genomic Diversity of "Deep Ecotype" Alteromonas macleodii Isolates: Evidence for Pan-Mediterranean Clonal Frames.</title>
        <authorList>
            <person name="Lopez-Perez M."/>
            <person name="Gonzaga A."/>
            <person name="Rodriguez-Valera F."/>
        </authorList>
    </citation>
    <scope>NUCLEOTIDE SEQUENCE [LARGE SCALE GENOMIC DNA]</scope>
    <source>
        <strain evidence="4">'English Channel 615'</strain>
    </source>
</reference>
<feature type="transmembrane region" description="Helical" evidence="1">
    <location>
        <begin position="276"/>
        <end position="295"/>
    </location>
</feature>
<keyword evidence="2" id="KW-0732">Signal</keyword>
<accession>S5AF72</accession>
<protein>
    <recommendedName>
        <fullName evidence="5">PEP-CTERM protein-sorting domain-containing protein</fullName>
    </recommendedName>
</protein>
<dbReference type="AlphaFoldDB" id="S5AF72"/>
<dbReference type="NCBIfam" id="TIGR02595">
    <property type="entry name" value="PEP_CTERM"/>
    <property type="match status" value="1"/>
</dbReference>
<feature type="chain" id="PRO_5004534947" description="PEP-CTERM protein-sorting domain-containing protein" evidence="2">
    <location>
        <begin position="30"/>
        <end position="301"/>
    </location>
</feature>
<dbReference type="KEGG" id="amh:I633_14510"/>
<keyword evidence="1" id="KW-1133">Transmembrane helix</keyword>
<feature type="signal peptide" evidence="2">
    <location>
        <begin position="1"/>
        <end position="29"/>
    </location>
</feature>
<dbReference type="Proteomes" id="UP000014909">
    <property type="component" value="Chromosome"/>
</dbReference>
<dbReference type="HOGENOM" id="CLU_923281_0_0_6"/>
<evidence type="ECO:0000313" key="3">
    <source>
        <dbReference type="EMBL" id="AGP78702.1"/>
    </source>
</evidence>
<gene>
    <name evidence="3" type="ORF">I633_14510</name>
</gene>
<evidence type="ECO:0000256" key="1">
    <source>
        <dbReference type="SAM" id="Phobius"/>
    </source>
</evidence>
<evidence type="ECO:0008006" key="5">
    <source>
        <dbReference type="Google" id="ProtNLM"/>
    </source>
</evidence>
<organism evidence="3 4">
    <name type="scientific">Alteromonas mediterranea 615</name>
    <dbReference type="NCBI Taxonomy" id="1300253"/>
    <lineage>
        <taxon>Bacteria</taxon>
        <taxon>Pseudomonadati</taxon>
        <taxon>Pseudomonadota</taxon>
        <taxon>Gammaproteobacteria</taxon>
        <taxon>Alteromonadales</taxon>
        <taxon>Alteromonadaceae</taxon>
        <taxon>Alteromonas/Salinimonas group</taxon>
        <taxon>Alteromonas</taxon>
    </lineage>
</organism>
<proteinExistence type="predicted"/>
<keyword evidence="1" id="KW-0472">Membrane</keyword>
<evidence type="ECO:0000313" key="4">
    <source>
        <dbReference type="Proteomes" id="UP000014909"/>
    </source>
</evidence>
<sequence length="301" mass="31422">MKPFSFNEDVMKKLLLATAMLAASSAANAGVVSAAGGVSWEVDGGLPNFSATIDFTQWWTITNTTEVGDVNTAVSTQTISPTFSSISSAFQNGDAPELVGAGKFNLGNGLGEPNCNGCELTFSFGGLFFDPQNSAAPIDSSEGWLNIYVDYAQVGGAFDEAQFTNLASATDHAGRAVDGDLWLSLNLRDFEYYADPAYVNIGEPLVSGTTLFFGEVIGGIAESNFISDFFVGAYEADAFGLASTFDDNSRAPTTPGGLNVSEYSVRGSGNVEAATVSAPSTIAMFGLALVGLGAMTRRRKS</sequence>
<keyword evidence="1" id="KW-0812">Transmembrane</keyword>